<feature type="transmembrane region" description="Helical" evidence="1">
    <location>
        <begin position="33"/>
        <end position="55"/>
    </location>
</feature>
<dbReference type="InterPro" id="IPR011852">
    <property type="entry name" value="TRAP_TAXI"/>
</dbReference>
<dbReference type="Gene3D" id="3.40.190.10">
    <property type="entry name" value="Periplasmic binding protein-like II"/>
    <property type="match status" value="2"/>
</dbReference>
<feature type="transmembrane region" description="Helical" evidence="1">
    <location>
        <begin position="356"/>
        <end position="380"/>
    </location>
</feature>
<evidence type="ECO:0000256" key="1">
    <source>
        <dbReference type="SAM" id="Phobius"/>
    </source>
</evidence>
<dbReference type="AlphaFoldDB" id="A0A6S7BV40"/>
<dbReference type="PANTHER" id="PTHR42941:SF1">
    <property type="entry name" value="SLL1037 PROTEIN"/>
    <property type="match status" value="1"/>
</dbReference>
<organism evidence="2 3">
    <name type="scientific">Pararobbsia alpina</name>
    <dbReference type="NCBI Taxonomy" id="621374"/>
    <lineage>
        <taxon>Bacteria</taxon>
        <taxon>Pseudomonadati</taxon>
        <taxon>Pseudomonadota</taxon>
        <taxon>Betaproteobacteria</taxon>
        <taxon>Burkholderiales</taxon>
        <taxon>Burkholderiaceae</taxon>
        <taxon>Pararobbsia</taxon>
    </lineage>
</organism>
<evidence type="ECO:0000313" key="2">
    <source>
        <dbReference type="EMBL" id="CAB3795391.1"/>
    </source>
</evidence>
<evidence type="ECO:0008006" key="4">
    <source>
        <dbReference type="Google" id="ProtNLM"/>
    </source>
</evidence>
<name>A0A6S7BV40_9BURK</name>
<reference evidence="2 3" key="1">
    <citation type="submission" date="2020-04" db="EMBL/GenBank/DDBJ databases">
        <authorList>
            <person name="De Canck E."/>
        </authorList>
    </citation>
    <scope>NUCLEOTIDE SEQUENCE [LARGE SCALE GENOMIC DNA]</scope>
    <source>
        <strain evidence="2 3">LMG 28138</strain>
    </source>
</reference>
<protein>
    <recommendedName>
        <fullName evidence="4">C4-dicarboxylate ABC transporter substrate-binding protein</fullName>
    </recommendedName>
</protein>
<dbReference type="RefSeq" id="WP_175106433.1">
    <property type="nucleotide sequence ID" value="NZ_CADIKM010000021.1"/>
</dbReference>
<dbReference type="Proteomes" id="UP000494115">
    <property type="component" value="Unassembled WGS sequence"/>
</dbReference>
<keyword evidence="3" id="KW-1185">Reference proteome</keyword>
<accession>A0A6S7BV40</accession>
<dbReference type="Pfam" id="PF16868">
    <property type="entry name" value="NMT1_3"/>
    <property type="match status" value="1"/>
</dbReference>
<keyword evidence="1" id="KW-1133">Transmembrane helix</keyword>
<dbReference type="PANTHER" id="PTHR42941">
    <property type="entry name" value="SLL1037 PROTEIN"/>
    <property type="match status" value="1"/>
</dbReference>
<gene>
    <name evidence="2" type="ORF">LMG28138_03871</name>
</gene>
<sequence>MTRSPRAPREPRPPASPIKRVHARFVSVSWHDFALFFLPIALLCALVIGLTIWLVDPAPPKTITISAGPRDSSFWPTAMRYKEILARDGVTLNVLPSEGSLQNLQRLADPKQHVDLGLVQGGVSSGISTKSLVSLGSMFYAPVVVFYRGAGLTQLSQFKGMRLAIGREGSGTRVLSLDLLKANGIVPGGPTQLLPLDGQQAVQELIQGRIDAAILTGDSATRAMMLRLERVPGISPMDFVQAKAYTRLFSYLDEIDLPPGVLDLGQNIPDHTIHLISPTVELIARNNLHPALSDLLIQAAIEVHGRSGLLQRAGEFPSPSEHEFQISDDAARYYKSGKSFLYRTLPFWLASLADRLVVLLVPIIVLLIPGLRIVPALYAWRVKSRIYRWYGALITIERAALSEATVEERRTLLNRLDHIEESVNRLKMPLAYADAFYVLREHIGFVRARLMGQPMQAAAQD</sequence>
<dbReference type="SUPFAM" id="SSF53850">
    <property type="entry name" value="Periplasmic binding protein-like II"/>
    <property type="match status" value="1"/>
</dbReference>
<dbReference type="EMBL" id="CADIKM010000021">
    <property type="protein sequence ID" value="CAB3795391.1"/>
    <property type="molecule type" value="Genomic_DNA"/>
</dbReference>
<evidence type="ECO:0000313" key="3">
    <source>
        <dbReference type="Proteomes" id="UP000494115"/>
    </source>
</evidence>
<keyword evidence="1" id="KW-0472">Membrane</keyword>
<proteinExistence type="predicted"/>
<keyword evidence="1" id="KW-0812">Transmembrane</keyword>